<keyword evidence="2" id="KW-1185">Reference proteome</keyword>
<comment type="caution">
    <text evidence="1">The sequence shown here is derived from an EMBL/GenBank/DDBJ whole genome shotgun (WGS) entry which is preliminary data.</text>
</comment>
<gene>
    <name evidence="1" type="ORF">SKAU_G00076040</name>
</gene>
<dbReference type="AlphaFoldDB" id="A0A9Q1JA02"/>
<organism evidence="1 2">
    <name type="scientific">Synaphobranchus kaupii</name>
    <name type="common">Kaup's arrowtooth eel</name>
    <dbReference type="NCBI Taxonomy" id="118154"/>
    <lineage>
        <taxon>Eukaryota</taxon>
        <taxon>Metazoa</taxon>
        <taxon>Chordata</taxon>
        <taxon>Craniata</taxon>
        <taxon>Vertebrata</taxon>
        <taxon>Euteleostomi</taxon>
        <taxon>Actinopterygii</taxon>
        <taxon>Neopterygii</taxon>
        <taxon>Teleostei</taxon>
        <taxon>Anguilliformes</taxon>
        <taxon>Synaphobranchidae</taxon>
        <taxon>Synaphobranchus</taxon>
    </lineage>
</organism>
<dbReference type="OrthoDB" id="8879188at2759"/>
<reference evidence="1" key="1">
    <citation type="journal article" date="2023" name="Science">
        <title>Genome structures resolve the early diversification of teleost fishes.</title>
        <authorList>
            <person name="Parey E."/>
            <person name="Louis A."/>
            <person name="Montfort J."/>
            <person name="Bouchez O."/>
            <person name="Roques C."/>
            <person name="Iampietro C."/>
            <person name="Lluch J."/>
            <person name="Castinel A."/>
            <person name="Donnadieu C."/>
            <person name="Desvignes T."/>
            <person name="Floi Bucao C."/>
            <person name="Jouanno E."/>
            <person name="Wen M."/>
            <person name="Mejri S."/>
            <person name="Dirks R."/>
            <person name="Jansen H."/>
            <person name="Henkel C."/>
            <person name="Chen W.J."/>
            <person name="Zahm M."/>
            <person name="Cabau C."/>
            <person name="Klopp C."/>
            <person name="Thompson A.W."/>
            <person name="Robinson-Rechavi M."/>
            <person name="Braasch I."/>
            <person name="Lecointre G."/>
            <person name="Bobe J."/>
            <person name="Postlethwait J.H."/>
            <person name="Berthelot C."/>
            <person name="Roest Crollius H."/>
            <person name="Guiguen Y."/>
        </authorList>
    </citation>
    <scope>NUCLEOTIDE SEQUENCE</scope>
    <source>
        <strain evidence="1">WJC10195</strain>
    </source>
</reference>
<protein>
    <submittedName>
        <fullName evidence="1">Uncharacterized protein</fullName>
    </submittedName>
</protein>
<evidence type="ECO:0000313" key="1">
    <source>
        <dbReference type="EMBL" id="KAJ8377024.1"/>
    </source>
</evidence>
<accession>A0A9Q1JA02</accession>
<dbReference type="EMBL" id="JAINUF010000002">
    <property type="protein sequence ID" value="KAJ8377024.1"/>
    <property type="molecule type" value="Genomic_DNA"/>
</dbReference>
<sequence>MGSHMTHVANGSGRPLRVYYSTDRLNLEEIEIVYKTTAGHSKSIVSLSMSEEVKMKMKRDTRIRYIHVPINDFVKILNEGNIYVTVFLENSVDSDDCMMISQNFHIPDNRSFIVTANRTIKFQKYGANIWMDEQGNMHKK</sequence>
<name>A0A9Q1JA02_SYNKA</name>
<proteinExistence type="predicted"/>
<evidence type="ECO:0000313" key="2">
    <source>
        <dbReference type="Proteomes" id="UP001152622"/>
    </source>
</evidence>
<dbReference type="Proteomes" id="UP001152622">
    <property type="component" value="Chromosome 2"/>
</dbReference>